<dbReference type="RefSeq" id="WP_006008490.1">
    <property type="nucleotide sequence ID" value="NZ_AUAV01000022.1"/>
</dbReference>
<sequence length="103" mass="11537">MIKDDYLSHALTPEELSAINQSICAVLATDHVDDEALRRLVTQRDELIQRHLNNLNEAGRDQFAKAELPINIKLHATVQSLFADSLSELSGLVRGLKAVKKYK</sequence>
<dbReference type="EMBL" id="BAEQ01000007">
    <property type="protein sequence ID" value="GAC27167.1"/>
    <property type="molecule type" value="Genomic_DNA"/>
</dbReference>
<dbReference type="Proteomes" id="UP000006251">
    <property type="component" value="Unassembled WGS sequence"/>
</dbReference>
<gene>
    <name evidence="1" type="ORF">GPAL_0286</name>
</gene>
<dbReference type="AlphaFoldDB" id="K6Z9W4"/>
<accession>K6Z9W4</accession>
<evidence type="ECO:0000313" key="1">
    <source>
        <dbReference type="EMBL" id="GAC27167.1"/>
    </source>
</evidence>
<dbReference type="STRING" id="1121922.GCA_000428905_03430"/>
<reference evidence="2" key="1">
    <citation type="journal article" date="2014" name="Environ. Microbiol.">
        <title>Comparative genomics of the marine bacterial genus Glaciecola reveals the high degree of genomic diversity and genomic characteristic for cold adaptation.</title>
        <authorList>
            <person name="Qin Q.L."/>
            <person name="Xie B.B."/>
            <person name="Yu Y."/>
            <person name="Shu Y.L."/>
            <person name="Rong J.C."/>
            <person name="Zhang Y.J."/>
            <person name="Zhao D.L."/>
            <person name="Chen X.L."/>
            <person name="Zhang X.Y."/>
            <person name="Chen B."/>
            <person name="Zhou B.C."/>
            <person name="Zhang Y.Z."/>
        </authorList>
    </citation>
    <scope>NUCLEOTIDE SEQUENCE [LARGE SCALE GENOMIC DNA]</scope>
    <source>
        <strain evidence="2">ACAM 615</strain>
    </source>
</reference>
<name>K6Z9W4_9ALTE</name>
<evidence type="ECO:0000313" key="2">
    <source>
        <dbReference type="Proteomes" id="UP000006251"/>
    </source>
</evidence>
<organism evidence="1 2">
    <name type="scientific">Brumicola pallidula DSM 14239 = ACAM 615</name>
    <dbReference type="NCBI Taxonomy" id="1121922"/>
    <lineage>
        <taxon>Bacteria</taxon>
        <taxon>Pseudomonadati</taxon>
        <taxon>Pseudomonadota</taxon>
        <taxon>Gammaproteobacteria</taxon>
        <taxon>Alteromonadales</taxon>
        <taxon>Alteromonadaceae</taxon>
        <taxon>Brumicola</taxon>
    </lineage>
</organism>
<protein>
    <submittedName>
        <fullName evidence="1">Uncharacterized protein</fullName>
    </submittedName>
</protein>
<keyword evidence="2" id="KW-1185">Reference proteome</keyword>
<dbReference type="OrthoDB" id="6322408at2"/>
<proteinExistence type="predicted"/>
<comment type="caution">
    <text evidence="1">The sequence shown here is derived from an EMBL/GenBank/DDBJ whole genome shotgun (WGS) entry which is preliminary data.</text>
</comment>